<reference evidence="9" key="1">
    <citation type="submission" date="2025-08" db="UniProtKB">
        <authorList>
            <consortium name="Ensembl"/>
        </authorList>
    </citation>
    <scope>IDENTIFICATION</scope>
</reference>
<keyword evidence="10" id="KW-1185">Reference proteome</keyword>
<dbReference type="InterPro" id="IPR050895">
    <property type="entry name" value="XK-related_scramblase"/>
</dbReference>
<feature type="transmembrane region" description="Helical" evidence="7">
    <location>
        <begin position="438"/>
        <end position="458"/>
    </location>
</feature>
<sequence length="719" mass="79447">MLPSKPHGRGGGTGGRSTEFSLTGSEPNNSSPSSFNPKAPMSPPIQPLPQLQPFSQPLEQPQLLPQNPVSLPKRQLQNAMAKAETQNVAIKKCPGCCCHGIAYGQQERNCAENNSACCRGKSKKSLMPCPMVEVTWLLLGLVTLLADAGTDAFLAVDYLSRGDIWCFHVTLGFTLLPSLLVQAFSLRWLAQDECSATVQGDVVVSQEIHNELGQGSCRCCWRGCLWTWRVILHLCQLSMEWRYLRVTYLALSARQEMQQPEAAKCKRLRALRYEYTDVSLLRLLLAVLHSGPQLLFQLCLLVQRGQLPLPEGLCVTGSLLSMAWAVTAYQKALHDLRDDKQPVACQAALTMMFWHLFTAASRALAFALFASLFPLYFGLFLVTHWCLVTFWVIHIGTDFCTSKWEEILCDMVVGLVCIFTWFEAGGGSGSGSGKRCCFTTFQCLLLTENGCLAALWFLYRGPHLSHEEAFAVICLVFASFAAGIGFMLTYYTCLHSNRQCCCGDSCTGVQHFPVCSCLCCWHQPLATEVVTLATETSETQSSAGIAVPPVNGTTVSDSPLYVMASQPMATPERTWSLGDNTSESKSRAISRVSQGFSSAETEQTLTVTLDSSASIGPIFQVRPTIAASTAVSRPISMHWPPDQHGIPLSTLRRNLARSRGQVIRIDMPRKKYPAWDAHLVDRRLRRCIRTLEQVNPGVITIRYREDNAPCELAEYETTV</sequence>
<dbReference type="GO" id="GO:0043652">
    <property type="term" value="P:engulfment of apoptotic cell"/>
    <property type="evidence" value="ECO:0007669"/>
    <property type="project" value="TreeGrafter"/>
</dbReference>
<dbReference type="GO" id="GO:0005886">
    <property type="term" value="C:plasma membrane"/>
    <property type="evidence" value="ECO:0007669"/>
    <property type="project" value="UniProtKB-SubCell"/>
</dbReference>
<evidence type="ECO:0000256" key="2">
    <source>
        <dbReference type="ARBA" id="ARBA00008789"/>
    </source>
</evidence>
<comment type="similarity">
    <text evidence="2 7">Belongs to the XK family.</text>
</comment>
<feature type="transmembrane region" description="Helical" evidence="7">
    <location>
        <begin position="407"/>
        <end position="426"/>
    </location>
</feature>
<proteinExistence type="inferred from homology"/>
<evidence type="ECO:0000256" key="6">
    <source>
        <dbReference type="ARBA" id="ARBA00023136"/>
    </source>
</evidence>
<evidence type="ECO:0000313" key="10">
    <source>
        <dbReference type="Proteomes" id="UP000694388"/>
    </source>
</evidence>
<dbReference type="Proteomes" id="UP000694388">
    <property type="component" value="Unplaced"/>
</dbReference>
<feature type="transmembrane region" description="Helical" evidence="7">
    <location>
        <begin position="375"/>
        <end position="395"/>
    </location>
</feature>
<evidence type="ECO:0000256" key="5">
    <source>
        <dbReference type="ARBA" id="ARBA00022989"/>
    </source>
</evidence>
<evidence type="ECO:0000256" key="7">
    <source>
        <dbReference type="RuleBase" id="RU910716"/>
    </source>
</evidence>
<reference evidence="9" key="2">
    <citation type="submission" date="2025-09" db="UniProtKB">
        <authorList>
            <consortium name="Ensembl"/>
        </authorList>
    </citation>
    <scope>IDENTIFICATION</scope>
</reference>
<comment type="subcellular location">
    <subcellularLocation>
        <location evidence="1">Cell membrane</location>
        <topology evidence="1">Multi-pass membrane protein</topology>
    </subcellularLocation>
    <subcellularLocation>
        <location evidence="7">Membrane</location>
        <topology evidence="7">Multi-pass membrane protein</topology>
    </subcellularLocation>
</comment>
<accession>A0A8C4R6P9</accession>
<evidence type="ECO:0000256" key="3">
    <source>
        <dbReference type="ARBA" id="ARBA00022475"/>
    </source>
</evidence>
<organism evidence="9 10">
    <name type="scientific">Eptatretus burgeri</name>
    <name type="common">Inshore hagfish</name>
    <dbReference type="NCBI Taxonomy" id="7764"/>
    <lineage>
        <taxon>Eukaryota</taxon>
        <taxon>Metazoa</taxon>
        <taxon>Chordata</taxon>
        <taxon>Craniata</taxon>
        <taxon>Vertebrata</taxon>
        <taxon>Cyclostomata</taxon>
        <taxon>Myxini</taxon>
        <taxon>Myxiniformes</taxon>
        <taxon>Myxinidae</taxon>
        <taxon>Eptatretinae</taxon>
        <taxon>Eptatretus</taxon>
    </lineage>
</organism>
<feature type="transmembrane region" description="Helical" evidence="7">
    <location>
        <begin position="349"/>
        <end position="369"/>
    </location>
</feature>
<name>A0A8C4R6P9_EPTBU</name>
<keyword evidence="3" id="KW-1003">Cell membrane</keyword>
<dbReference type="PANTHER" id="PTHR16024">
    <property type="entry name" value="XK-RELATED PROTEIN"/>
    <property type="match status" value="1"/>
</dbReference>
<dbReference type="InterPro" id="IPR018629">
    <property type="entry name" value="XK-rel"/>
</dbReference>
<evidence type="ECO:0000256" key="1">
    <source>
        <dbReference type="ARBA" id="ARBA00004651"/>
    </source>
</evidence>
<dbReference type="AlphaFoldDB" id="A0A8C4R6P9"/>
<feature type="compositionally biased region" description="Low complexity" evidence="8">
    <location>
        <begin position="25"/>
        <end position="37"/>
    </location>
</feature>
<dbReference type="Pfam" id="PF09815">
    <property type="entry name" value="XK-related"/>
    <property type="match status" value="1"/>
</dbReference>
<keyword evidence="6 7" id="KW-0472">Membrane</keyword>
<protein>
    <recommendedName>
        <fullName evidence="7">XK-related protein</fullName>
    </recommendedName>
</protein>
<dbReference type="Ensembl" id="ENSEBUT00000024957.1">
    <property type="protein sequence ID" value="ENSEBUP00000024381.1"/>
    <property type="gene ID" value="ENSEBUG00000015032.1"/>
</dbReference>
<dbReference type="GO" id="GO:0070782">
    <property type="term" value="P:phosphatidylserine exposure on apoptotic cell surface"/>
    <property type="evidence" value="ECO:0007669"/>
    <property type="project" value="TreeGrafter"/>
</dbReference>
<feature type="transmembrane region" description="Helical" evidence="7">
    <location>
        <begin position="470"/>
        <end position="491"/>
    </location>
</feature>
<evidence type="ECO:0000256" key="8">
    <source>
        <dbReference type="SAM" id="MobiDB-lite"/>
    </source>
</evidence>
<feature type="region of interest" description="Disordered" evidence="8">
    <location>
        <begin position="1"/>
        <end position="53"/>
    </location>
</feature>
<keyword evidence="5 7" id="KW-1133">Transmembrane helix</keyword>
<evidence type="ECO:0000313" key="9">
    <source>
        <dbReference type="Ensembl" id="ENSEBUP00000024381.1"/>
    </source>
</evidence>
<dbReference type="GeneTree" id="ENSGT01140000282533"/>
<dbReference type="GO" id="GO:1902742">
    <property type="term" value="P:apoptotic process involved in development"/>
    <property type="evidence" value="ECO:0007669"/>
    <property type="project" value="TreeGrafter"/>
</dbReference>
<evidence type="ECO:0000256" key="4">
    <source>
        <dbReference type="ARBA" id="ARBA00022692"/>
    </source>
</evidence>
<keyword evidence="4 7" id="KW-0812">Transmembrane</keyword>
<dbReference type="PANTHER" id="PTHR16024:SF6">
    <property type="entry name" value="XK-RELATED PROTEIN"/>
    <property type="match status" value="1"/>
</dbReference>